<dbReference type="EMBL" id="MFIX01000208">
    <property type="protein sequence ID" value="OGG01476.1"/>
    <property type="molecule type" value="Genomic_DNA"/>
</dbReference>
<dbReference type="InterPro" id="IPR011050">
    <property type="entry name" value="Pectin_lyase_fold/virulence"/>
</dbReference>
<comment type="caution">
    <text evidence="4">The sequence shown here is derived from an EMBL/GenBank/DDBJ whole genome shotgun (WGS) entry which is preliminary data.</text>
</comment>
<dbReference type="InterPro" id="IPR012334">
    <property type="entry name" value="Pectin_lyas_fold"/>
</dbReference>
<protein>
    <recommendedName>
        <fullName evidence="6">Pectate lyase</fullName>
    </recommendedName>
</protein>
<dbReference type="InterPro" id="IPR052063">
    <property type="entry name" value="Polysaccharide_Lyase_1"/>
</dbReference>
<dbReference type="Gene3D" id="2.160.20.10">
    <property type="entry name" value="Single-stranded right-handed beta-helix, Pectin lyase-like"/>
    <property type="match status" value="1"/>
</dbReference>
<feature type="region of interest" description="Disordered" evidence="3">
    <location>
        <begin position="376"/>
        <end position="404"/>
    </location>
</feature>
<evidence type="ECO:0000256" key="2">
    <source>
        <dbReference type="ARBA" id="ARBA00023180"/>
    </source>
</evidence>
<organism evidence="4 5">
    <name type="scientific">Candidatus Glassbacteria bacterium RIFCSPLOWO2_12_FULL_58_11</name>
    <dbReference type="NCBI Taxonomy" id="1817867"/>
    <lineage>
        <taxon>Bacteria</taxon>
        <taxon>Candidatus Glassiibacteriota</taxon>
    </lineage>
</organism>
<sequence>MFLVPVSAWAQAGGGAPGLPAFPGAEGFGASTAGGRGGRVIKVTNLNAVGPGSLQEAVSAEGPRIVVFEASGVIEGPVEIHHGQVTIMGQTAPGAGITIHGPFTSQSGPELRDVVVRFLRVRPRPHTGWNQDAVSFNNVAGCILDHISLSWGSDENMGLYDTHELTVQWCALEESDAIGYPGGQPHNVGLLSGPGGKNISIHHNLFAHHRRRNPAVANGPADIRNNVFYNFRDGLSHEGHIPNNLGFNIIGNYYKRGPNDPHIFPFCFVDSVSYYLRDNYIDGPGLIQNPWAEADKLPGLKRYAAWGVRAEKEYSVAPVTTQAPQEAYKLVLSGAGCFPRDAVSLRTVKEVANGSGAWGRHEPAEGLMAGLTVGVPPTDRDSDGMPDEWERANGLNPEDSGDSGRIMNSGYTAIEEYCNGLAARLLEGTR</sequence>
<keyword evidence="2" id="KW-0325">Glycoprotein</keyword>
<dbReference type="PANTHER" id="PTHR42970">
    <property type="entry name" value="PECTATE LYASE C-RELATED"/>
    <property type="match status" value="1"/>
</dbReference>
<evidence type="ECO:0000256" key="3">
    <source>
        <dbReference type="SAM" id="MobiDB-lite"/>
    </source>
</evidence>
<dbReference type="GO" id="GO:0046872">
    <property type="term" value="F:metal ion binding"/>
    <property type="evidence" value="ECO:0007669"/>
    <property type="project" value="UniProtKB-KW"/>
</dbReference>
<dbReference type="AlphaFoldDB" id="A0A1F5YMV4"/>
<name>A0A1F5YMV4_9BACT</name>
<dbReference type="PANTHER" id="PTHR42970:SF1">
    <property type="entry name" value="PECTATE LYASE C-RELATED"/>
    <property type="match status" value="1"/>
</dbReference>
<dbReference type="STRING" id="1817867.A3F83_00955"/>
<evidence type="ECO:0000313" key="4">
    <source>
        <dbReference type="EMBL" id="OGG01476.1"/>
    </source>
</evidence>
<proteinExistence type="predicted"/>
<dbReference type="Proteomes" id="UP000179129">
    <property type="component" value="Unassembled WGS sequence"/>
</dbReference>
<dbReference type="SUPFAM" id="SSF51126">
    <property type="entry name" value="Pectin lyase-like"/>
    <property type="match status" value="1"/>
</dbReference>
<evidence type="ECO:0000256" key="1">
    <source>
        <dbReference type="ARBA" id="ARBA00022723"/>
    </source>
</evidence>
<accession>A0A1F5YMV4</accession>
<keyword evidence="1" id="KW-0479">Metal-binding</keyword>
<evidence type="ECO:0008006" key="6">
    <source>
        <dbReference type="Google" id="ProtNLM"/>
    </source>
</evidence>
<gene>
    <name evidence="4" type="ORF">A3F83_00955</name>
</gene>
<reference evidence="4 5" key="1">
    <citation type="journal article" date="2016" name="Nat. Commun.">
        <title>Thousands of microbial genomes shed light on interconnected biogeochemical processes in an aquifer system.</title>
        <authorList>
            <person name="Anantharaman K."/>
            <person name="Brown C.T."/>
            <person name="Hug L.A."/>
            <person name="Sharon I."/>
            <person name="Castelle C.J."/>
            <person name="Probst A.J."/>
            <person name="Thomas B.C."/>
            <person name="Singh A."/>
            <person name="Wilkins M.J."/>
            <person name="Karaoz U."/>
            <person name="Brodie E.L."/>
            <person name="Williams K.H."/>
            <person name="Hubbard S.S."/>
            <person name="Banfield J.F."/>
        </authorList>
    </citation>
    <scope>NUCLEOTIDE SEQUENCE [LARGE SCALE GENOMIC DNA]</scope>
</reference>
<evidence type="ECO:0000313" key="5">
    <source>
        <dbReference type="Proteomes" id="UP000179129"/>
    </source>
</evidence>
<feature type="compositionally biased region" description="Basic and acidic residues" evidence="3">
    <location>
        <begin position="378"/>
        <end position="391"/>
    </location>
</feature>